<dbReference type="EMBL" id="CAQQ02384396">
    <property type="status" value="NOT_ANNOTATED_CDS"/>
    <property type="molecule type" value="Genomic_DNA"/>
</dbReference>
<organism evidence="1 2">
    <name type="scientific">Megaselia scalaris</name>
    <name type="common">Humpbacked fly</name>
    <name type="synonym">Phora scalaris</name>
    <dbReference type="NCBI Taxonomy" id="36166"/>
    <lineage>
        <taxon>Eukaryota</taxon>
        <taxon>Metazoa</taxon>
        <taxon>Ecdysozoa</taxon>
        <taxon>Arthropoda</taxon>
        <taxon>Hexapoda</taxon>
        <taxon>Insecta</taxon>
        <taxon>Pterygota</taxon>
        <taxon>Neoptera</taxon>
        <taxon>Endopterygota</taxon>
        <taxon>Diptera</taxon>
        <taxon>Brachycera</taxon>
        <taxon>Muscomorpha</taxon>
        <taxon>Platypezoidea</taxon>
        <taxon>Phoridae</taxon>
        <taxon>Megaseliini</taxon>
        <taxon>Megaselia</taxon>
    </lineage>
</organism>
<dbReference type="AlphaFoldDB" id="T1H4M3"/>
<dbReference type="Proteomes" id="UP000015102">
    <property type="component" value="Unassembled WGS sequence"/>
</dbReference>
<keyword evidence="2" id="KW-1185">Reference proteome</keyword>
<protein>
    <submittedName>
        <fullName evidence="1">Uncharacterized protein</fullName>
    </submittedName>
</protein>
<reference evidence="1" key="2">
    <citation type="submission" date="2015-06" db="UniProtKB">
        <authorList>
            <consortium name="EnsemblMetazoa"/>
        </authorList>
    </citation>
    <scope>IDENTIFICATION</scope>
</reference>
<reference evidence="2" key="1">
    <citation type="submission" date="2013-02" db="EMBL/GenBank/DDBJ databases">
        <authorList>
            <person name="Hughes D."/>
        </authorList>
    </citation>
    <scope>NUCLEOTIDE SEQUENCE</scope>
    <source>
        <strain>Durham</strain>
        <strain evidence="2">NC isolate 2 -- Noor lab</strain>
    </source>
</reference>
<evidence type="ECO:0000313" key="1">
    <source>
        <dbReference type="EnsemblMetazoa" id="MESCA011236-PA"/>
    </source>
</evidence>
<dbReference type="EnsemblMetazoa" id="MESCA011236-RA">
    <property type="protein sequence ID" value="MESCA011236-PA"/>
    <property type="gene ID" value="MESCA011236"/>
</dbReference>
<name>T1H4M3_MEGSC</name>
<sequence length="93" mass="10638">MKNEGSSFKRAMIIIPFYSKVIQKRKKILMEDNSSSQETDGNENISRRKQAFLDTLLTATVDSKPLTVQDIFEEVSNSCLSFLFGKNTKAQNW</sequence>
<dbReference type="EMBL" id="CAQQ02384395">
    <property type="status" value="NOT_ANNOTATED_CDS"/>
    <property type="molecule type" value="Genomic_DNA"/>
</dbReference>
<proteinExistence type="predicted"/>
<dbReference type="STRING" id="36166.T1H4M3"/>
<accession>T1H4M3</accession>
<evidence type="ECO:0000313" key="2">
    <source>
        <dbReference type="Proteomes" id="UP000015102"/>
    </source>
</evidence>
<dbReference type="HOGENOM" id="CLU_2402148_0_0_1"/>